<dbReference type="InterPro" id="IPR004358">
    <property type="entry name" value="Sig_transdc_His_kin-like_C"/>
</dbReference>
<keyword evidence="6" id="KW-0902">Two-component regulatory system</keyword>
<dbReference type="SUPFAM" id="SSF55874">
    <property type="entry name" value="ATPase domain of HSP90 chaperone/DNA topoisomerase II/histidine kinase"/>
    <property type="match status" value="1"/>
</dbReference>
<dbReference type="SMART" id="SM00387">
    <property type="entry name" value="HATPase_c"/>
    <property type="match status" value="1"/>
</dbReference>
<dbReference type="PROSITE" id="PS50109">
    <property type="entry name" value="HIS_KIN"/>
    <property type="match status" value="1"/>
</dbReference>
<dbReference type="Pfam" id="PF02518">
    <property type="entry name" value="HATPase_c"/>
    <property type="match status" value="1"/>
</dbReference>
<dbReference type="AlphaFoldDB" id="A0A1W1C6L0"/>
<organism evidence="8">
    <name type="scientific">hydrothermal vent metagenome</name>
    <dbReference type="NCBI Taxonomy" id="652676"/>
    <lineage>
        <taxon>unclassified sequences</taxon>
        <taxon>metagenomes</taxon>
        <taxon>ecological metagenomes</taxon>
    </lineage>
</organism>
<dbReference type="InterPro" id="IPR036890">
    <property type="entry name" value="HATPase_C_sf"/>
</dbReference>
<protein>
    <submittedName>
        <fullName evidence="8">Putative two-component sensor histidine kinase</fullName>
    </submittedName>
</protein>
<dbReference type="InterPro" id="IPR003594">
    <property type="entry name" value="HATPase_dom"/>
</dbReference>
<evidence type="ECO:0000256" key="1">
    <source>
        <dbReference type="ARBA" id="ARBA00022553"/>
    </source>
</evidence>
<keyword evidence="1" id="KW-0597">Phosphoprotein</keyword>
<keyword evidence="3" id="KW-0547">Nucleotide-binding</keyword>
<dbReference type="InterPro" id="IPR005467">
    <property type="entry name" value="His_kinase_dom"/>
</dbReference>
<dbReference type="GO" id="GO:0000160">
    <property type="term" value="P:phosphorelay signal transduction system"/>
    <property type="evidence" value="ECO:0007669"/>
    <property type="project" value="UniProtKB-KW"/>
</dbReference>
<accession>A0A1W1C6L0</accession>
<evidence type="ECO:0000256" key="5">
    <source>
        <dbReference type="ARBA" id="ARBA00022840"/>
    </source>
</evidence>
<dbReference type="GO" id="GO:0005524">
    <property type="term" value="F:ATP binding"/>
    <property type="evidence" value="ECO:0007669"/>
    <property type="project" value="UniProtKB-KW"/>
</dbReference>
<dbReference type="PANTHER" id="PTHR43065">
    <property type="entry name" value="SENSOR HISTIDINE KINASE"/>
    <property type="match status" value="1"/>
</dbReference>
<sequence>MTAYIIATDWGRDYGNRNEFEQVILNLLNNAKDAFIERKIETPFIEITIGDNGLSIRDNAGGIEKKNLDKIFNPYFSTKKDSDGIGLYISKMIVEQEMGGRLRVSTDESGTLFVMEFNK</sequence>
<feature type="domain" description="Histidine kinase" evidence="7">
    <location>
        <begin position="14"/>
        <end position="119"/>
    </location>
</feature>
<evidence type="ECO:0000256" key="2">
    <source>
        <dbReference type="ARBA" id="ARBA00022679"/>
    </source>
</evidence>
<evidence type="ECO:0000256" key="6">
    <source>
        <dbReference type="ARBA" id="ARBA00023012"/>
    </source>
</evidence>
<evidence type="ECO:0000256" key="3">
    <source>
        <dbReference type="ARBA" id="ARBA00022741"/>
    </source>
</evidence>
<dbReference type="PRINTS" id="PR00344">
    <property type="entry name" value="BCTRLSENSOR"/>
</dbReference>
<keyword evidence="5" id="KW-0067">ATP-binding</keyword>
<evidence type="ECO:0000259" key="7">
    <source>
        <dbReference type="PROSITE" id="PS50109"/>
    </source>
</evidence>
<dbReference type="EMBL" id="FPHE01000105">
    <property type="protein sequence ID" value="SFV61498.1"/>
    <property type="molecule type" value="Genomic_DNA"/>
</dbReference>
<keyword evidence="4 8" id="KW-0418">Kinase</keyword>
<reference evidence="8" key="1">
    <citation type="submission" date="2016-10" db="EMBL/GenBank/DDBJ databases">
        <authorList>
            <person name="de Groot N.N."/>
        </authorList>
    </citation>
    <scope>NUCLEOTIDE SEQUENCE</scope>
</reference>
<proteinExistence type="predicted"/>
<dbReference type="Gene3D" id="3.30.565.10">
    <property type="entry name" value="Histidine kinase-like ATPase, C-terminal domain"/>
    <property type="match status" value="1"/>
</dbReference>
<name>A0A1W1C6L0_9ZZZZ</name>
<dbReference type="PANTHER" id="PTHR43065:SF10">
    <property type="entry name" value="PEROXIDE STRESS-ACTIVATED HISTIDINE KINASE MAK3"/>
    <property type="match status" value="1"/>
</dbReference>
<dbReference type="GO" id="GO:0016301">
    <property type="term" value="F:kinase activity"/>
    <property type="evidence" value="ECO:0007669"/>
    <property type="project" value="UniProtKB-KW"/>
</dbReference>
<evidence type="ECO:0000313" key="8">
    <source>
        <dbReference type="EMBL" id="SFV61498.1"/>
    </source>
</evidence>
<evidence type="ECO:0000256" key="4">
    <source>
        <dbReference type="ARBA" id="ARBA00022777"/>
    </source>
</evidence>
<keyword evidence="2" id="KW-0808">Transferase</keyword>
<gene>
    <name evidence="8" type="ORF">MNB_SV-12-1776</name>
</gene>